<name>A0A0A0J6Y9_9MICO</name>
<evidence type="ECO:0000313" key="11">
    <source>
        <dbReference type="Proteomes" id="UP000030002"/>
    </source>
</evidence>
<dbReference type="Gene3D" id="1.20.5.1930">
    <property type="match status" value="1"/>
</dbReference>
<protein>
    <recommendedName>
        <fullName evidence="2">histidine kinase</fullName>
        <ecNumber evidence="2">2.7.13.3</ecNumber>
    </recommendedName>
</protein>
<gene>
    <name evidence="10" type="ORF">N802_13880</name>
</gene>
<keyword evidence="7" id="KW-0067">ATP-binding</keyword>
<dbReference type="InterPro" id="IPR003594">
    <property type="entry name" value="HATPase_dom"/>
</dbReference>
<keyword evidence="5" id="KW-0547">Nucleotide-binding</keyword>
<keyword evidence="3" id="KW-0597">Phosphoprotein</keyword>
<dbReference type="GO" id="GO:0005524">
    <property type="term" value="F:ATP binding"/>
    <property type="evidence" value="ECO:0007669"/>
    <property type="project" value="UniProtKB-KW"/>
</dbReference>
<evidence type="ECO:0000256" key="6">
    <source>
        <dbReference type="ARBA" id="ARBA00022777"/>
    </source>
</evidence>
<evidence type="ECO:0000256" key="5">
    <source>
        <dbReference type="ARBA" id="ARBA00022741"/>
    </source>
</evidence>
<dbReference type="STRING" id="1385520.N802_13880"/>
<dbReference type="Pfam" id="PF02518">
    <property type="entry name" value="HATPase_c"/>
    <property type="match status" value="1"/>
</dbReference>
<dbReference type="SMART" id="SM00387">
    <property type="entry name" value="HATPase_c"/>
    <property type="match status" value="1"/>
</dbReference>
<dbReference type="InterPro" id="IPR011712">
    <property type="entry name" value="Sig_transdc_His_kin_sub3_dim/P"/>
</dbReference>
<proteinExistence type="predicted"/>
<keyword evidence="6 10" id="KW-0418">Kinase</keyword>
<evidence type="ECO:0000256" key="1">
    <source>
        <dbReference type="ARBA" id="ARBA00000085"/>
    </source>
</evidence>
<dbReference type="InterPro" id="IPR050482">
    <property type="entry name" value="Sensor_HK_TwoCompSys"/>
</dbReference>
<keyword evidence="8" id="KW-0902">Two-component regulatory system</keyword>
<dbReference type="CDD" id="cd16917">
    <property type="entry name" value="HATPase_UhpB-NarQ-NarX-like"/>
    <property type="match status" value="1"/>
</dbReference>
<dbReference type="EMBL" id="AVPJ01000004">
    <property type="protein sequence ID" value="KGN33135.1"/>
    <property type="molecule type" value="Genomic_DNA"/>
</dbReference>
<dbReference type="eggNOG" id="COG4585">
    <property type="taxonomic scope" value="Bacteria"/>
</dbReference>
<feature type="domain" description="Histidine kinase/HSP90-like ATPase" evidence="9">
    <location>
        <begin position="129"/>
        <end position="219"/>
    </location>
</feature>
<reference evidence="10 11" key="1">
    <citation type="submission" date="2013-08" db="EMBL/GenBank/DDBJ databases">
        <title>The genome sequence of Knoellia sinensis.</title>
        <authorList>
            <person name="Zhu W."/>
            <person name="Wang G."/>
        </authorList>
    </citation>
    <scope>NUCLEOTIDE SEQUENCE [LARGE SCALE GENOMIC DNA]</scope>
    <source>
        <strain evidence="10 11">KCTC 19936</strain>
    </source>
</reference>
<dbReference type="AlphaFoldDB" id="A0A0A0J6Y9"/>
<evidence type="ECO:0000259" key="9">
    <source>
        <dbReference type="SMART" id="SM00387"/>
    </source>
</evidence>
<evidence type="ECO:0000256" key="2">
    <source>
        <dbReference type="ARBA" id="ARBA00012438"/>
    </source>
</evidence>
<dbReference type="InterPro" id="IPR036890">
    <property type="entry name" value="HATPase_C_sf"/>
</dbReference>
<comment type="caution">
    <text evidence="10">The sequence shown here is derived from an EMBL/GenBank/DDBJ whole genome shotgun (WGS) entry which is preliminary data.</text>
</comment>
<evidence type="ECO:0000313" key="10">
    <source>
        <dbReference type="EMBL" id="KGN33135.1"/>
    </source>
</evidence>
<organism evidence="10 11">
    <name type="scientific">Knoellia sinensis KCTC 19936</name>
    <dbReference type="NCBI Taxonomy" id="1385520"/>
    <lineage>
        <taxon>Bacteria</taxon>
        <taxon>Bacillati</taxon>
        <taxon>Actinomycetota</taxon>
        <taxon>Actinomycetes</taxon>
        <taxon>Micrococcales</taxon>
        <taxon>Intrasporangiaceae</taxon>
        <taxon>Knoellia</taxon>
    </lineage>
</organism>
<dbReference type="Proteomes" id="UP000030002">
    <property type="component" value="Unassembled WGS sequence"/>
</dbReference>
<dbReference type="GO" id="GO:0016020">
    <property type="term" value="C:membrane"/>
    <property type="evidence" value="ECO:0007669"/>
    <property type="project" value="InterPro"/>
</dbReference>
<comment type="catalytic activity">
    <reaction evidence="1">
        <text>ATP + protein L-histidine = ADP + protein N-phospho-L-histidine.</text>
        <dbReference type="EC" id="2.7.13.3"/>
    </reaction>
</comment>
<accession>A0A0A0J6Y9</accession>
<keyword evidence="11" id="KW-1185">Reference proteome</keyword>
<dbReference type="Gene3D" id="3.30.565.10">
    <property type="entry name" value="Histidine kinase-like ATPase, C-terminal domain"/>
    <property type="match status" value="1"/>
</dbReference>
<dbReference type="PANTHER" id="PTHR24421:SF10">
    <property type="entry name" value="NITRATE_NITRITE SENSOR PROTEIN NARQ"/>
    <property type="match status" value="1"/>
</dbReference>
<dbReference type="PANTHER" id="PTHR24421">
    <property type="entry name" value="NITRATE/NITRITE SENSOR PROTEIN NARX-RELATED"/>
    <property type="match status" value="1"/>
</dbReference>
<dbReference type="GO" id="GO:0046983">
    <property type="term" value="F:protein dimerization activity"/>
    <property type="evidence" value="ECO:0007669"/>
    <property type="project" value="InterPro"/>
</dbReference>
<keyword evidence="4" id="KW-0808">Transferase</keyword>
<dbReference type="Pfam" id="PF07730">
    <property type="entry name" value="HisKA_3"/>
    <property type="match status" value="1"/>
</dbReference>
<dbReference type="SUPFAM" id="SSF55874">
    <property type="entry name" value="ATPase domain of HSP90 chaperone/DNA topoisomerase II/histidine kinase"/>
    <property type="match status" value="1"/>
</dbReference>
<dbReference type="EC" id="2.7.13.3" evidence="2"/>
<evidence type="ECO:0000256" key="8">
    <source>
        <dbReference type="ARBA" id="ARBA00023012"/>
    </source>
</evidence>
<evidence type="ECO:0000256" key="4">
    <source>
        <dbReference type="ARBA" id="ARBA00022679"/>
    </source>
</evidence>
<evidence type="ECO:0000256" key="7">
    <source>
        <dbReference type="ARBA" id="ARBA00022840"/>
    </source>
</evidence>
<sequence>MRIARLEVIAEEERAKFASAEQRAQIAHELHDVLAHALTVSIRQAEAGAARLDSDPQRARESFEAIALSGRESMTDVRRLLRLVRDPGAAFQPPVADATFADLASTLESAGLHVDMDVHRDGDVDAPDAVVQAAYRIVRESLTNALRHGRATGVTVRVVHRDRSTLVEVIDNGQGMVDHAVPGEGLRGMRARAALFGGELTTQSSPSGVTIRAELPWEGTA</sequence>
<evidence type="ECO:0000256" key="3">
    <source>
        <dbReference type="ARBA" id="ARBA00022553"/>
    </source>
</evidence>
<dbReference type="GO" id="GO:0000155">
    <property type="term" value="F:phosphorelay sensor kinase activity"/>
    <property type="evidence" value="ECO:0007669"/>
    <property type="project" value="InterPro"/>
</dbReference>